<feature type="signal peptide" evidence="3">
    <location>
        <begin position="1"/>
        <end position="43"/>
    </location>
</feature>
<keyword evidence="2" id="KW-0472">Membrane</keyword>
<evidence type="ECO:0000313" key="4">
    <source>
        <dbReference type="EMBL" id="MBT1173873.1"/>
    </source>
</evidence>
<dbReference type="EMBL" id="JAFEJS010000019">
    <property type="protein sequence ID" value="MBT1173873.1"/>
    <property type="molecule type" value="Genomic_DNA"/>
</dbReference>
<keyword evidence="3" id="KW-0732">Signal</keyword>
<evidence type="ECO:0000313" key="5">
    <source>
        <dbReference type="Proteomes" id="UP000773064"/>
    </source>
</evidence>
<dbReference type="RefSeq" id="WP_214359107.1">
    <property type="nucleotide sequence ID" value="NZ_JAFEJS010000019.1"/>
</dbReference>
<protein>
    <recommendedName>
        <fullName evidence="6">Peptidase</fullName>
    </recommendedName>
</protein>
<feature type="transmembrane region" description="Helical" evidence="2">
    <location>
        <begin position="342"/>
        <end position="363"/>
    </location>
</feature>
<keyword evidence="2" id="KW-0812">Transmembrane</keyword>
<evidence type="ECO:0008006" key="6">
    <source>
        <dbReference type="Google" id="ProtNLM"/>
    </source>
</evidence>
<dbReference type="Proteomes" id="UP000773064">
    <property type="component" value="Unassembled WGS sequence"/>
</dbReference>
<comment type="caution">
    <text evidence="4">The sequence shown here is derived from an EMBL/GenBank/DDBJ whole genome shotgun (WGS) entry which is preliminary data.</text>
</comment>
<feature type="region of interest" description="Disordered" evidence="1">
    <location>
        <begin position="44"/>
        <end position="121"/>
    </location>
</feature>
<sequence>MMMNDESTAPAPDARVRGRGRRIAAVLLAVAAMIPLAAPAAYASPADDPAIVSTDDPAAQGDGEEQQEPDPEQPDPEQPDPDPDPDPEPEPEKPDPEPEPEPEPEPVQAEPKTTSPFARHEPVGVGSVLSDVIDVSGFPDDHTAVDGDEPHVQVSLWWWSGGANFDAIGTEDLFNDLNRPVGNVEPLEDANHKPIGTWDYPAVNGRITVGAGAKDASGKAVNITADAAGWYLFVWKFAGDDRAKATATRFDDLGHAHVVVKGAEQRDEPEQPGPEPSPTPDPEPSGGGTDGGDGEQSEDGTVVTTTGGGEEDTKNATDALKKLAAQKYSNGGSPLAKTGVDVGAIVLVVVAALAVGAFMLVVIRRHKS</sequence>
<gene>
    <name evidence="4" type="ORF">JS528_11135</name>
</gene>
<organism evidence="4 5">
    <name type="scientific">Bifidobacterium santillanense</name>
    <dbReference type="NCBI Taxonomy" id="2809028"/>
    <lineage>
        <taxon>Bacteria</taxon>
        <taxon>Bacillati</taxon>
        <taxon>Actinomycetota</taxon>
        <taxon>Actinomycetes</taxon>
        <taxon>Bifidobacteriales</taxon>
        <taxon>Bifidobacteriaceae</taxon>
        <taxon>Bifidobacterium</taxon>
    </lineage>
</organism>
<proteinExistence type="predicted"/>
<keyword evidence="5" id="KW-1185">Reference proteome</keyword>
<feature type="region of interest" description="Disordered" evidence="1">
    <location>
        <begin position="262"/>
        <end position="314"/>
    </location>
</feature>
<accession>A0ABS5USX8</accession>
<feature type="compositionally biased region" description="Pro residues" evidence="1">
    <location>
        <begin position="271"/>
        <end position="283"/>
    </location>
</feature>
<evidence type="ECO:0000256" key="2">
    <source>
        <dbReference type="SAM" id="Phobius"/>
    </source>
</evidence>
<feature type="compositionally biased region" description="Acidic residues" evidence="1">
    <location>
        <begin position="62"/>
        <end position="89"/>
    </location>
</feature>
<keyword evidence="2" id="KW-1133">Transmembrane helix</keyword>
<evidence type="ECO:0000256" key="3">
    <source>
        <dbReference type="SAM" id="SignalP"/>
    </source>
</evidence>
<reference evidence="4 5" key="1">
    <citation type="journal article" date="2021" name="Environ. Microbiol.">
        <title>Genetic insights into the dark matter of the mammalian gut microbiota through targeted genome reconstruction.</title>
        <authorList>
            <person name="Lugli G.A."/>
            <person name="Alessandri G."/>
            <person name="Milani C."/>
            <person name="Viappiani A."/>
            <person name="Fontana F."/>
            <person name="Tarracchini C."/>
            <person name="Mancabelli L."/>
            <person name="Argentini C."/>
            <person name="Ruiz L."/>
            <person name="Margolles A."/>
            <person name="van Sinderen D."/>
            <person name="Turroni F."/>
            <person name="Ventura M."/>
        </authorList>
    </citation>
    <scope>NUCLEOTIDE SEQUENCE [LARGE SCALE GENOMIC DNA]</scope>
    <source>
        <strain evidence="4 5">MA2</strain>
    </source>
</reference>
<name>A0ABS5USX8_9BIFI</name>
<feature type="chain" id="PRO_5045328284" description="Peptidase" evidence="3">
    <location>
        <begin position="44"/>
        <end position="368"/>
    </location>
</feature>
<evidence type="ECO:0000256" key="1">
    <source>
        <dbReference type="SAM" id="MobiDB-lite"/>
    </source>
</evidence>